<name>A0A7W8D937_9GAMM</name>
<dbReference type="RefSeq" id="WP_343059294.1">
    <property type="nucleotide sequence ID" value="NZ_JACHHP010000003.1"/>
</dbReference>
<gene>
    <name evidence="5" type="ORF">HNQ52_001940</name>
</gene>
<sequence length="432" mass="47479">MNRNTLKAMVLPAVAALPAALREPLRAMWRRLPGYDADTHSAAEPPPASDSDPAPETAAATADAVAAPASCAGEAAAPAVDIPTESGETSDTADTADTAAAPPSYEDRIAQETRIFADQVQVHDLPPIFHYWSNAYLRPMLQAFDCEHPEDFLAHHLFLSARHTGAAAPRFVSLGCGNCDAEIRIAQALVRRGLTQFTFECMDINPAMLERGAALAHEAGLEGRVLPVQGDFNRWTPEGRYDGIMANQSLHHVLELEALFDAVRAALQPQARFVVSDMIGRNGHQRWPEAAAIVREFWEQLPPSYRYNLQLQRQEDDFLDWDCSVEGFEGVRAQDVLPLLLERFGVEVFLGFGNIIDPFIDRGFGHHFDAGHVFDRHFIDRVHARDEAEMQAGRITPTHMLAVFALQRDIACAHRPGLAPQTSVRDASIGAA</sequence>
<proteinExistence type="predicted"/>
<dbReference type="AlphaFoldDB" id="A0A7W8D937"/>
<reference evidence="5 6" key="1">
    <citation type="submission" date="2020-08" db="EMBL/GenBank/DDBJ databases">
        <title>Genomic Encyclopedia of Type Strains, Phase IV (KMG-IV): sequencing the most valuable type-strain genomes for metagenomic binning, comparative biology and taxonomic classification.</title>
        <authorList>
            <person name="Goeker M."/>
        </authorList>
    </citation>
    <scope>NUCLEOTIDE SEQUENCE [LARGE SCALE GENOMIC DNA]</scope>
    <source>
        <strain evidence="5 6">DSM 24163</strain>
    </source>
</reference>
<accession>A0A7W8D937</accession>
<dbReference type="GO" id="GO:0008168">
    <property type="term" value="F:methyltransferase activity"/>
    <property type="evidence" value="ECO:0007669"/>
    <property type="project" value="UniProtKB-KW"/>
</dbReference>
<dbReference type="Pfam" id="PF13649">
    <property type="entry name" value="Methyltransf_25"/>
    <property type="match status" value="1"/>
</dbReference>
<organism evidence="5 6">
    <name type="scientific">Chiayiivirga flava</name>
    <dbReference type="NCBI Taxonomy" id="659595"/>
    <lineage>
        <taxon>Bacteria</taxon>
        <taxon>Pseudomonadati</taxon>
        <taxon>Pseudomonadota</taxon>
        <taxon>Gammaproteobacteria</taxon>
        <taxon>Lysobacterales</taxon>
        <taxon>Lysobacteraceae</taxon>
        <taxon>Chiayiivirga</taxon>
    </lineage>
</organism>
<keyword evidence="2 5" id="KW-0808">Transferase</keyword>
<dbReference type="PANTHER" id="PTHR43861">
    <property type="entry name" value="TRANS-ACONITATE 2-METHYLTRANSFERASE-RELATED"/>
    <property type="match status" value="1"/>
</dbReference>
<evidence type="ECO:0000313" key="5">
    <source>
        <dbReference type="EMBL" id="MBB5208398.1"/>
    </source>
</evidence>
<comment type="caution">
    <text evidence="5">The sequence shown here is derived from an EMBL/GenBank/DDBJ whole genome shotgun (WGS) entry which is preliminary data.</text>
</comment>
<dbReference type="SUPFAM" id="SSF53335">
    <property type="entry name" value="S-adenosyl-L-methionine-dependent methyltransferases"/>
    <property type="match status" value="1"/>
</dbReference>
<dbReference type="CDD" id="cd02440">
    <property type="entry name" value="AdoMet_MTases"/>
    <property type="match status" value="1"/>
</dbReference>
<feature type="domain" description="Methyltransferase" evidence="4">
    <location>
        <begin position="173"/>
        <end position="269"/>
    </location>
</feature>
<evidence type="ECO:0000256" key="3">
    <source>
        <dbReference type="SAM" id="MobiDB-lite"/>
    </source>
</evidence>
<feature type="compositionally biased region" description="Low complexity" evidence="3">
    <location>
        <begin position="92"/>
        <end position="101"/>
    </location>
</feature>
<dbReference type="EMBL" id="JACHHP010000003">
    <property type="protein sequence ID" value="MBB5208398.1"/>
    <property type="molecule type" value="Genomic_DNA"/>
</dbReference>
<protein>
    <submittedName>
        <fullName evidence="5">SAM-dependent methyltransferase</fullName>
    </submittedName>
</protein>
<dbReference type="InterPro" id="IPR041698">
    <property type="entry name" value="Methyltransf_25"/>
</dbReference>
<dbReference type="Proteomes" id="UP000521199">
    <property type="component" value="Unassembled WGS sequence"/>
</dbReference>
<feature type="compositionally biased region" description="Low complexity" evidence="3">
    <location>
        <begin position="49"/>
        <end position="79"/>
    </location>
</feature>
<dbReference type="GO" id="GO:0032259">
    <property type="term" value="P:methylation"/>
    <property type="evidence" value="ECO:0007669"/>
    <property type="project" value="UniProtKB-KW"/>
</dbReference>
<feature type="region of interest" description="Disordered" evidence="3">
    <location>
        <begin position="36"/>
        <end position="104"/>
    </location>
</feature>
<dbReference type="InterPro" id="IPR029063">
    <property type="entry name" value="SAM-dependent_MTases_sf"/>
</dbReference>
<dbReference type="PANTHER" id="PTHR43861:SF1">
    <property type="entry name" value="TRANS-ACONITATE 2-METHYLTRANSFERASE"/>
    <property type="match status" value="1"/>
</dbReference>
<keyword evidence="6" id="KW-1185">Reference proteome</keyword>
<evidence type="ECO:0000256" key="2">
    <source>
        <dbReference type="ARBA" id="ARBA00022679"/>
    </source>
</evidence>
<dbReference type="Gene3D" id="3.40.50.150">
    <property type="entry name" value="Vaccinia Virus protein VP39"/>
    <property type="match status" value="1"/>
</dbReference>
<evidence type="ECO:0000256" key="1">
    <source>
        <dbReference type="ARBA" id="ARBA00022603"/>
    </source>
</evidence>
<evidence type="ECO:0000259" key="4">
    <source>
        <dbReference type="Pfam" id="PF13649"/>
    </source>
</evidence>
<evidence type="ECO:0000313" key="6">
    <source>
        <dbReference type="Proteomes" id="UP000521199"/>
    </source>
</evidence>
<keyword evidence="1 5" id="KW-0489">Methyltransferase</keyword>